<dbReference type="SMART" id="SM00715">
    <property type="entry name" value="LA"/>
    <property type="match status" value="1"/>
</dbReference>
<name>A0A3S5FCC3_9PLAT</name>
<sequence>MLYPPNARTSTALPLPTPLIENPSSLNASPGGALANSIPCTLSSAFPTGASEVTASSEHSACSFDLIHPHKSNVTSAADTPTSDVASATVATAPLTGLLGPWLPLPHPTFSTGLYPLHPLAVNSLLGHSCCVLPRQASDGANSATLAAAPSVSPFPATVPLCTFRHLVAGPSVPPLLIPQVTSLSGPRSHALQLPYHMRAGFLRRQIDFYFSETNLVHDLFLRRQMDPEGWVSLATIASFKRIASDRAKVC</sequence>
<evidence type="ECO:0000256" key="1">
    <source>
        <dbReference type="ARBA" id="ARBA00022884"/>
    </source>
</evidence>
<organism evidence="4 5">
    <name type="scientific">Protopolystoma xenopodis</name>
    <dbReference type="NCBI Taxonomy" id="117903"/>
    <lineage>
        <taxon>Eukaryota</taxon>
        <taxon>Metazoa</taxon>
        <taxon>Spiralia</taxon>
        <taxon>Lophotrochozoa</taxon>
        <taxon>Platyhelminthes</taxon>
        <taxon>Monogenea</taxon>
        <taxon>Polyopisthocotylea</taxon>
        <taxon>Polystomatidea</taxon>
        <taxon>Polystomatidae</taxon>
        <taxon>Protopolystoma</taxon>
    </lineage>
</organism>
<dbReference type="InterPro" id="IPR045180">
    <property type="entry name" value="La_dom_prot"/>
</dbReference>
<dbReference type="CDD" id="cd07323">
    <property type="entry name" value="LAM"/>
    <property type="match status" value="1"/>
</dbReference>
<dbReference type="InterPro" id="IPR036388">
    <property type="entry name" value="WH-like_DNA-bd_sf"/>
</dbReference>
<comment type="caution">
    <text evidence="4">The sequence shown here is derived from an EMBL/GenBank/DDBJ whole genome shotgun (WGS) entry which is preliminary data.</text>
</comment>
<evidence type="ECO:0000313" key="5">
    <source>
        <dbReference type="Proteomes" id="UP000784294"/>
    </source>
</evidence>
<keyword evidence="5" id="KW-1185">Reference proteome</keyword>
<proteinExistence type="predicted"/>
<dbReference type="OrthoDB" id="6271905at2759"/>
<evidence type="ECO:0000259" key="3">
    <source>
        <dbReference type="PROSITE" id="PS50961"/>
    </source>
</evidence>
<dbReference type="InterPro" id="IPR036390">
    <property type="entry name" value="WH_DNA-bd_sf"/>
</dbReference>
<reference evidence="4" key="1">
    <citation type="submission" date="2018-11" db="EMBL/GenBank/DDBJ databases">
        <authorList>
            <consortium name="Pathogen Informatics"/>
        </authorList>
    </citation>
    <scope>NUCLEOTIDE SEQUENCE</scope>
</reference>
<dbReference type="Gene3D" id="1.10.10.10">
    <property type="entry name" value="Winged helix-like DNA-binding domain superfamily/Winged helix DNA-binding domain"/>
    <property type="match status" value="1"/>
</dbReference>
<dbReference type="Proteomes" id="UP000784294">
    <property type="component" value="Unassembled WGS sequence"/>
</dbReference>
<gene>
    <name evidence="4" type="ORF">PXEA_LOCUS5066</name>
</gene>
<evidence type="ECO:0000313" key="4">
    <source>
        <dbReference type="EMBL" id="VEL11626.1"/>
    </source>
</evidence>
<dbReference type="PROSITE" id="PS50961">
    <property type="entry name" value="HTH_LA"/>
    <property type="match status" value="1"/>
</dbReference>
<dbReference type="Pfam" id="PF05383">
    <property type="entry name" value="La"/>
    <property type="match status" value="1"/>
</dbReference>
<dbReference type="PANTHER" id="PTHR22792">
    <property type="entry name" value="LUPUS LA PROTEIN-RELATED"/>
    <property type="match status" value="1"/>
</dbReference>
<dbReference type="AlphaFoldDB" id="A0A3S5FCC3"/>
<evidence type="ECO:0000256" key="2">
    <source>
        <dbReference type="PROSITE-ProRule" id="PRU00332"/>
    </source>
</evidence>
<dbReference type="SUPFAM" id="SSF46785">
    <property type="entry name" value="Winged helix' DNA-binding domain"/>
    <property type="match status" value="1"/>
</dbReference>
<dbReference type="GO" id="GO:0003723">
    <property type="term" value="F:RNA binding"/>
    <property type="evidence" value="ECO:0007669"/>
    <property type="project" value="UniProtKB-UniRule"/>
</dbReference>
<keyword evidence="1 2" id="KW-0694">RNA-binding</keyword>
<dbReference type="InterPro" id="IPR006630">
    <property type="entry name" value="La_HTH"/>
</dbReference>
<feature type="domain" description="HTH La-type RNA-binding" evidence="3">
    <location>
        <begin position="193"/>
        <end position="251"/>
    </location>
</feature>
<dbReference type="EMBL" id="CAAALY010012362">
    <property type="protein sequence ID" value="VEL11626.1"/>
    <property type="molecule type" value="Genomic_DNA"/>
</dbReference>
<protein>
    <recommendedName>
        <fullName evidence="3">HTH La-type RNA-binding domain-containing protein</fullName>
    </recommendedName>
</protein>
<accession>A0A3S5FCC3</accession>